<sequence length="104" mass="11539">MAAIVDFAISLLQALIQLFIWALIINAVLSWLIAFNVINVRNSFVYNVVRFLDRVTAPVMAPFQRIIPPLGGVDISPIIVIIVLQLASSKLLTPLKYYLMSVLG</sequence>
<dbReference type="PANTHER" id="PTHR33219:SF14">
    <property type="entry name" value="PROTEIN COFACTOR ASSEMBLY OF COMPLEX C SUBUNIT B CCB3, CHLOROPLASTIC-RELATED"/>
    <property type="match status" value="1"/>
</dbReference>
<dbReference type="EMBL" id="QFYR01000001">
    <property type="protein sequence ID" value="RAK57154.1"/>
    <property type="molecule type" value="Genomic_DNA"/>
</dbReference>
<protein>
    <submittedName>
        <fullName evidence="3">YggT family protein</fullName>
    </submittedName>
</protein>
<dbReference type="Pfam" id="PF02325">
    <property type="entry name" value="CCB3_YggT"/>
    <property type="match status" value="1"/>
</dbReference>
<dbReference type="GO" id="GO:0016020">
    <property type="term" value="C:membrane"/>
    <property type="evidence" value="ECO:0007669"/>
    <property type="project" value="InterPro"/>
</dbReference>
<dbReference type="Proteomes" id="UP000249725">
    <property type="component" value="Unassembled WGS sequence"/>
</dbReference>
<dbReference type="OrthoDB" id="9814445at2"/>
<evidence type="ECO:0000256" key="2">
    <source>
        <dbReference type="SAM" id="Phobius"/>
    </source>
</evidence>
<feature type="transmembrane region" description="Helical" evidence="2">
    <location>
        <begin position="12"/>
        <end position="34"/>
    </location>
</feature>
<dbReference type="InterPro" id="IPR003425">
    <property type="entry name" value="CCB3/YggT"/>
</dbReference>
<comment type="caution">
    <text evidence="3">The sequence shown here is derived from an EMBL/GenBank/DDBJ whole genome shotgun (WGS) entry which is preliminary data.</text>
</comment>
<name>A0A328AUE5_9CAUL</name>
<keyword evidence="2" id="KW-0812">Transmembrane</keyword>
<dbReference type="PANTHER" id="PTHR33219">
    <property type="entry name" value="YLMG HOMOLOG PROTEIN 2, CHLOROPLASTIC"/>
    <property type="match status" value="1"/>
</dbReference>
<accession>A0A328AUE5</accession>
<evidence type="ECO:0000313" key="4">
    <source>
        <dbReference type="Proteomes" id="UP000249725"/>
    </source>
</evidence>
<dbReference type="RefSeq" id="WP_111513606.1">
    <property type="nucleotide sequence ID" value="NZ_QFYR01000001.1"/>
</dbReference>
<reference evidence="4" key="1">
    <citation type="submission" date="2018-05" db="EMBL/GenBank/DDBJ databases">
        <authorList>
            <person name="Li X."/>
        </authorList>
    </citation>
    <scope>NUCLEOTIDE SEQUENCE [LARGE SCALE GENOMIC DNA]</scope>
    <source>
        <strain evidence="4">YIM 73061</strain>
    </source>
</reference>
<feature type="transmembrane region" description="Helical" evidence="2">
    <location>
        <begin position="66"/>
        <end position="87"/>
    </location>
</feature>
<proteinExistence type="inferred from homology"/>
<comment type="similarity">
    <text evidence="1">Belongs to the YggT family.</text>
</comment>
<keyword evidence="2" id="KW-0472">Membrane</keyword>
<evidence type="ECO:0000313" key="3">
    <source>
        <dbReference type="EMBL" id="RAK57154.1"/>
    </source>
</evidence>
<evidence type="ECO:0000256" key="1">
    <source>
        <dbReference type="ARBA" id="ARBA00010894"/>
    </source>
</evidence>
<gene>
    <name evidence="3" type="ORF">DJ018_04145</name>
</gene>
<organism evidence="3 4">
    <name type="scientific">Phenylobacterium deserti</name>
    <dbReference type="NCBI Taxonomy" id="1914756"/>
    <lineage>
        <taxon>Bacteria</taxon>
        <taxon>Pseudomonadati</taxon>
        <taxon>Pseudomonadota</taxon>
        <taxon>Alphaproteobacteria</taxon>
        <taxon>Caulobacterales</taxon>
        <taxon>Caulobacteraceae</taxon>
        <taxon>Phenylobacterium</taxon>
    </lineage>
</organism>
<dbReference type="AlphaFoldDB" id="A0A328AUE5"/>
<keyword evidence="2" id="KW-1133">Transmembrane helix</keyword>
<keyword evidence="4" id="KW-1185">Reference proteome</keyword>